<reference evidence="7 8" key="1">
    <citation type="submission" date="2014-02" db="EMBL/GenBank/DDBJ databases">
        <title>Whole genome sequence of Sphingobium chlorophenolicum NBRC 16172.</title>
        <authorList>
            <person name="Gan H.M."/>
            <person name="Gan H.Y."/>
            <person name="Chew T.H."/>
            <person name="Savka M.A."/>
        </authorList>
    </citation>
    <scope>NUCLEOTIDE SEQUENCE [LARGE SCALE GENOMIC DNA]</scope>
    <source>
        <strain evidence="7 8">NBRC 16172</strain>
    </source>
</reference>
<evidence type="ECO:0000256" key="2">
    <source>
        <dbReference type="ARBA" id="ARBA00023125"/>
    </source>
</evidence>
<gene>
    <name evidence="7" type="ORF">BV95_03945</name>
</gene>
<dbReference type="EMBL" id="JFHR01000063">
    <property type="protein sequence ID" value="KEQ51809.1"/>
    <property type="molecule type" value="Genomic_DNA"/>
</dbReference>
<dbReference type="PRINTS" id="PR00455">
    <property type="entry name" value="HTHTETR"/>
</dbReference>
<feature type="region of interest" description="Disordered" evidence="5">
    <location>
        <begin position="1"/>
        <end position="36"/>
    </location>
</feature>
<dbReference type="InterPro" id="IPR001647">
    <property type="entry name" value="HTH_TetR"/>
</dbReference>
<protein>
    <submittedName>
        <fullName evidence="7">Putative TetR family transcriptional regulator</fullName>
    </submittedName>
</protein>
<dbReference type="GO" id="GO:0003700">
    <property type="term" value="F:DNA-binding transcription factor activity"/>
    <property type="evidence" value="ECO:0007669"/>
    <property type="project" value="TreeGrafter"/>
</dbReference>
<dbReference type="PROSITE" id="PS50977">
    <property type="entry name" value="HTH_TETR_2"/>
    <property type="match status" value="1"/>
</dbReference>
<dbReference type="InterPro" id="IPR009057">
    <property type="entry name" value="Homeodomain-like_sf"/>
</dbReference>
<dbReference type="Proteomes" id="UP000028411">
    <property type="component" value="Unassembled WGS sequence"/>
</dbReference>
<proteinExistence type="predicted"/>
<feature type="DNA-binding region" description="H-T-H motif" evidence="4">
    <location>
        <begin position="60"/>
        <end position="79"/>
    </location>
</feature>
<dbReference type="SUPFAM" id="SSF46689">
    <property type="entry name" value="Homeodomain-like"/>
    <property type="match status" value="1"/>
</dbReference>
<dbReference type="RefSeq" id="WP_162179770.1">
    <property type="nucleotide sequence ID" value="NZ_JFHR01000063.1"/>
</dbReference>
<dbReference type="PANTHER" id="PTHR30055">
    <property type="entry name" value="HTH-TYPE TRANSCRIPTIONAL REGULATOR RUTR"/>
    <property type="match status" value="1"/>
</dbReference>
<evidence type="ECO:0000313" key="8">
    <source>
        <dbReference type="Proteomes" id="UP000028411"/>
    </source>
</evidence>
<dbReference type="Pfam" id="PF17932">
    <property type="entry name" value="TetR_C_24"/>
    <property type="match status" value="1"/>
</dbReference>
<evidence type="ECO:0000256" key="3">
    <source>
        <dbReference type="ARBA" id="ARBA00023163"/>
    </source>
</evidence>
<keyword evidence="1" id="KW-0805">Transcription regulation</keyword>
<name>A0A081R9D6_SPHCR</name>
<feature type="domain" description="HTH tetR-type" evidence="6">
    <location>
        <begin position="37"/>
        <end position="97"/>
    </location>
</feature>
<dbReference type="AlphaFoldDB" id="A0A081R9D6"/>
<dbReference type="PATRIC" id="fig|46429.4.peg.3934"/>
<sequence>MARRTAAVAGKRTKASNPAPTETVDEASEPSNRHRSGLVRRAMLSAAAELFAERGFGGTNLRDVADALGMSRPGLYYHFPSKEKILEALIEEVTFSFAAQLDKIDAPEDQDPEEALRSVVRISTMWVLDNPVMFRVLDRSETEMPDELREKHDVSKKAILEHITRIIERGVAVGKFRPVDAHVAALTIAGMRNWTAWWFKPEGRMHRHEIADMISEMALHSVLRPDAHRSRSDRMSDVLRILKEDVAHLEHLLKS</sequence>
<dbReference type="Pfam" id="PF00440">
    <property type="entry name" value="TetR_N"/>
    <property type="match status" value="1"/>
</dbReference>
<dbReference type="SUPFAM" id="SSF48498">
    <property type="entry name" value="Tetracyclin repressor-like, C-terminal domain"/>
    <property type="match status" value="1"/>
</dbReference>
<evidence type="ECO:0000256" key="1">
    <source>
        <dbReference type="ARBA" id="ARBA00023015"/>
    </source>
</evidence>
<keyword evidence="3" id="KW-0804">Transcription</keyword>
<keyword evidence="2 4" id="KW-0238">DNA-binding</keyword>
<evidence type="ECO:0000259" key="6">
    <source>
        <dbReference type="PROSITE" id="PS50977"/>
    </source>
</evidence>
<accession>A0A081R9D6</accession>
<dbReference type="InterPro" id="IPR036271">
    <property type="entry name" value="Tet_transcr_reg_TetR-rel_C_sf"/>
</dbReference>
<dbReference type="Gene3D" id="1.10.10.60">
    <property type="entry name" value="Homeodomain-like"/>
    <property type="match status" value="1"/>
</dbReference>
<comment type="caution">
    <text evidence="7">The sequence shown here is derived from an EMBL/GenBank/DDBJ whole genome shotgun (WGS) entry which is preliminary data.</text>
</comment>
<dbReference type="InterPro" id="IPR041490">
    <property type="entry name" value="KstR2_TetR_C"/>
</dbReference>
<dbReference type="eggNOG" id="COG1309">
    <property type="taxonomic scope" value="Bacteria"/>
</dbReference>
<dbReference type="PANTHER" id="PTHR30055:SF234">
    <property type="entry name" value="HTH-TYPE TRANSCRIPTIONAL REGULATOR BETI"/>
    <property type="match status" value="1"/>
</dbReference>
<dbReference type="Gene3D" id="1.10.357.10">
    <property type="entry name" value="Tetracycline Repressor, domain 2"/>
    <property type="match status" value="1"/>
</dbReference>
<evidence type="ECO:0000313" key="7">
    <source>
        <dbReference type="EMBL" id="KEQ51809.1"/>
    </source>
</evidence>
<dbReference type="OrthoDB" id="9779746at2"/>
<organism evidence="7 8">
    <name type="scientific">Sphingobium chlorophenolicum</name>
    <dbReference type="NCBI Taxonomy" id="46429"/>
    <lineage>
        <taxon>Bacteria</taxon>
        <taxon>Pseudomonadati</taxon>
        <taxon>Pseudomonadota</taxon>
        <taxon>Alphaproteobacteria</taxon>
        <taxon>Sphingomonadales</taxon>
        <taxon>Sphingomonadaceae</taxon>
        <taxon>Sphingobium</taxon>
    </lineage>
</organism>
<evidence type="ECO:0000256" key="4">
    <source>
        <dbReference type="PROSITE-ProRule" id="PRU00335"/>
    </source>
</evidence>
<dbReference type="GO" id="GO:0000976">
    <property type="term" value="F:transcription cis-regulatory region binding"/>
    <property type="evidence" value="ECO:0007669"/>
    <property type="project" value="TreeGrafter"/>
</dbReference>
<dbReference type="InterPro" id="IPR050109">
    <property type="entry name" value="HTH-type_TetR-like_transc_reg"/>
</dbReference>
<evidence type="ECO:0000256" key="5">
    <source>
        <dbReference type="SAM" id="MobiDB-lite"/>
    </source>
</evidence>